<dbReference type="Proteomes" id="UP000824533">
    <property type="component" value="Linkage Group LG28"/>
</dbReference>
<proteinExistence type="predicted"/>
<accession>A0ACC1CF74</accession>
<reference evidence="1 2" key="1">
    <citation type="journal article" date="2021" name="Front. Genet.">
        <title>Chromosome-Level Genome Assembly Reveals Significant Gene Expansion in the Toll and IMD Signaling Pathways of Dendrolimus kikuchii.</title>
        <authorList>
            <person name="Zhou J."/>
            <person name="Wu P."/>
            <person name="Xiong Z."/>
            <person name="Liu N."/>
            <person name="Zhao N."/>
            <person name="Ji M."/>
            <person name="Qiu Y."/>
            <person name="Yang B."/>
        </authorList>
    </citation>
    <scope>NUCLEOTIDE SEQUENCE [LARGE SCALE GENOMIC DNA]</scope>
    <source>
        <strain evidence="1">Ann1</strain>
    </source>
</reference>
<evidence type="ECO:0000313" key="2">
    <source>
        <dbReference type="Proteomes" id="UP000824533"/>
    </source>
</evidence>
<dbReference type="EMBL" id="CM034414">
    <property type="protein sequence ID" value="KAJ0170155.1"/>
    <property type="molecule type" value="Genomic_DNA"/>
</dbReference>
<gene>
    <name evidence="1" type="ORF">K1T71_014083</name>
</gene>
<protein>
    <submittedName>
        <fullName evidence="1">Uncharacterized protein</fullName>
    </submittedName>
</protein>
<sequence length="249" mass="27303">MAPLKFGLFKARSREYQEQPSTENLLHTSQSADDVTAPTSPIPSTSKGMMEDHTSLDLSLLQIDSDDEVTSQRATPTRRLSSSSSLDEPHVLYRSLKNQSTDLTSMSTLDYDDIEKAEPNIDISDGASTSCDALSLQLDDSTYKNTVQCLKKPRKNKLINKDLKFRRDADMWHATNVEVMQNLLNRRGTLDEQIKWEAIATARGLCTLTDNCTCADCTAAKFLVGMADGDGGLGAAPLFGAITMGCQLL</sequence>
<comment type="caution">
    <text evidence="1">The sequence shown here is derived from an EMBL/GenBank/DDBJ whole genome shotgun (WGS) entry which is preliminary data.</text>
</comment>
<name>A0ACC1CF74_9NEOP</name>
<evidence type="ECO:0000313" key="1">
    <source>
        <dbReference type="EMBL" id="KAJ0170155.1"/>
    </source>
</evidence>
<keyword evidence="2" id="KW-1185">Reference proteome</keyword>
<organism evidence="1 2">
    <name type="scientific">Dendrolimus kikuchii</name>
    <dbReference type="NCBI Taxonomy" id="765133"/>
    <lineage>
        <taxon>Eukaryota</taxon>
        <taxon>Metazoa</taxon>
        <taxon>Ecdysozoa</taxon>
        <taxon>Arthropoda</taxon>
        <taxon>Hexapoda</taxon>
        <taxon>Insecta</taxon>
        <taxon>Pterygota</taxon>
        <taxon>Neoptera</taxon>
        <taxon>Endopterygota</taxon>
        <taxon>Lepidoptera</taxon>
        <taxon>Glossata</taxon>
        <taxon>Ditrysia</taxon>
        <taxon>Bombycoidea</taxon>
        <taxon>Lasiocampidae</taxon>
        <taxon>Dendrolimus</taxon>
    </lineage>
</organism>